<gene>
    <name evidence="3" type="ORF">MATL_G00065280</name>
</gene>
<dbReference type="GO" id="GO:0005085">
    <property type="term" value="F:guanyl-nucleotide exchange factor activity"/>
    <property type="evidence" value="ECO:0007669"/>
    <property type="project" value="TreeGrafter"/>
</dbReference>
<feature type="compositionally biased region" description="Basic and acidic residues" evidence="2">
    <location>
        <begin position="102"/>
        <end position="125"/>
    </location>
</feature>
<feature type="compositionally biased region" description="Basic and acidic residues" evidence="2">
    <location>
        <begin position="179"/>
        <end position="192"/>
    </location>
</feature>
<accession>A0A9D3QA25</accession>
<feature type="compositionally biased region" description="Low complexity" evidence="2">
    <location>
        <begin position="281"/>
        <end position="290"/>
    </location>
</feature>
<feature type="compositionally biased region" description="Polar residues" evidence="2">
    <location>
        <begin position="395"/>
        <end position="404"/>
    </location>
</feature>
<protein>
    <submittedName>
        <fullName evidence="3">Uncharacterized protein</fullName>
    </submittedName>
</protein>
<dbReference type="GO" id="GO:0005737">
    <property type="term" value="C:cytoplasm"/>
    <property type="evidence" value="ECO:0007669"/>
    <property type="project" value="TreeGrafter"/>
</dbReference>
<evidence type="ECO:0000256" key="1">
    <source>
        <dbReference type="PROSITE-ProRule" id="PRU00235"/>
    </source>
</evidence>
<dbReference type="PROSITE" id="PS50012">
    <property type="entry name" value="RCC1_3"/>
    <property type="match status" value="1"/>
</dbReference>
<feature type="region of interest" description="Disordered" evidence="2">
    <location>
        <begin position="383"/>
        <end position="404"/>
    </location>
</feature>
<dbReference type="PANTHER" id="PTHR45982:SF10">
    <property type="entry name" value="RETINITIS PIGMENTOSA GTPASE REGULATOR"/>
    <property type="match status" value="1"/>
</dbReference>
<name>A0A9D3QA25_MEGAT</name>
<comment type="caution">
    <text evidence="3">The sequence shown here is derived from an EMBL/GenBank/DDBJ whole genome shotgun (WGS) entry which is preliminary data.</text>
</comment>
<dbReference type="PANTHER" id="PTHR45982">
    <property type="entry name" value="REGULATOR OF CHROMOSOME CONDENSATION"/>
    <property type="match status" value="1"/>
</dbReference>
<keyword evidence="4" id="KW-1185">Reference proteome</keyword>
<feature type="region of interest" description="Disordered" evidence="2">
    <location>
        <begin position="102"/>
        <end position="364"/>
    </location>
</feature>
<dbReference type="AlphaFoldDB" id="A0A9D3QA25"/>
<dbReference type="SUPFAM" id="SSF50985">
    <property type="entry name" value="RCC1/BLIP-II"/>
    <property type="match status" value="1"/>
</dbReference>
<dbReference type="InterPro" id="IPR009091">
    <property type="entry name" value="RCC1/BLIP-II"/>
</dbReference>
<dbReference type="Pfam" id="PF13540">
    <property type="entry name" value="RCC1_2"/>
    <property type="match status" value="1"/>
</dbReference>
<evidence type="ECO:0000313" key="3">
    <source>
        <dbReference type="EMBL" id="KAG7481254.1"/>
    </source>
</evidence>
<sequence length="404" mass="42505">MGQEGQLGHGEKMTFLPAPSPLQSDLLSAGVVQIDTGDSYSAALSADGTLSMWGRNCHVMDAGRPDSQRAWSPQKVELGDREARVLSCGTWHVAAVAVAKAAAERSRGNRESDFRETGARFKEDSNYPQLMELEPRENSNQTQVPPAVGEGEPVNRAEVPLRSRSPPGPGRPGNAPFGDMDKTDLLGERRSDGTPGAGNGRSSITRRGDGGSAAAVPGEGRPLGRLRRPPIPDGPPSPRGPRAGCPSALPELQRRGPSRCRSHGADGGQLPSSEPWGCGGSSSVAPSSRSLQQRSVPGTLPVRLLRPGPSHRGQQSVPQRQGRASGTRHLSPLTPRPRPSSSSSPSLSSLGARHSSPAGPAQRSVYKQAIYSSGTAWKDVSMSADPVLSHKRPSSAGQQLSQKQ</sequence>
<dbReference type="Proteomes" id="UP001046870">
    <property type="component" value="Chromosome 4"/>
</dbReference>
<feature type="repeat" description="RCC1" evidence="1">
    <location>
        <begin position="1"/>
        <end position="47"/>
    </location>
</feature>
<dbReference type="InterPro" id="IPR051553">
    <property type="entry name" value="Ran_GTPase-activating"/>
</dbReference>
<reference evidence="3" key="1">
    <citation type="submission" date="2021-01" db="EMBL/GenBank/DDBJ databases">
        <authorList>
            <person name="Zahm M."/>
            <person name="Roques C."/>
            <person name="Cabau C."/>
            <person name="Klopp C."/>
            <person name="Donnadieu C."/>
            <person name="Jouanno E."/>
            <person name="Lampietro C."/>
            <person name="Louis A."/>
            <person name="Herpin A."/>
            <person name="Echchiki A."/>
            <person name="Berthelot C."/>
            <person name="Parey E."/>
            <person name="Roest-Crollius H."/>
            <person name="Braasch I."/>
            <person name="Postlethwait J."/>
            <person name="Bobe J."/>
            <person name="Montfort J."/>
            <person name="Bouchez O."/>
            <person name="Begum T."/>
            <person name="Mejri S."/>
            <person name="Adams A."/>
            <person name="Chen W.-J."/>
            <person name="Guiguen Y."/>
        </authorList>
    </citation>
    <scope>NUCLEOTIDE SEQUENCE</scope>
    <source>
        <strain evidence="3">YG-15Mar2019-1</strain>
        <tissue evidence="3">Brain</tissue>
    </source>
</reference>
<feature type="compositionally biased region" description="Low complexity" evidence="2">
    <location>
        <begin position="328"/>
        <end position="357"/>
    </location>
</feature>
<feature type="compositionally biased region" description="Pro residues" evidence="2">
    <location>
        <begin position="229"/>
        <end position="239"/>
    </location>
</feature>
<feature type="compositionally biased region" description="Polar residues" evidence="2">
    <location>
        <begin position="312"/>
        <end position="324"/>
    </location>
</feature>
<organism evidence="3 4">
    <name type="scientific">Megalops atlanticus</name>
    <name type="common">Tarpon</name>
    <name type="synonym">Clupea gigantea</name>
    <dbReference type="NCBI Taxonomy" id="7932"/>
    <lineage>
        <taxon>Eukaryota</taxon>
        <taxon>Metazoa</taxon>
        <taxon>Chordata</taxon>
        <taxon>Craniata</taxon>
        <taxon>Vertebrata</taxon>
        <taxon>Euteleostomi</taxon>
        <taxon>Actinopterygii</taxon>
        <taxon>Neopterygii</taxon>
        <taxon>Teleostei</taxon>
        <taxon>Elopiformes</taxon>
        <taxon>Megalopidae</taxon>
        <taxon>Megalops</taxon>
    </lineage>
</organism>
<dbReference type="OrthoDB" id="8956006at2759"/>
<dbReference type="InterPro" id="IPR000408">
    <property type="entry name" value="Reg_chr_condens"/>
</dbReference>
<dbReference type="EMBL" id="JAFDVH010000004">
    <property type="protein sequence ID" value="KAG7481254.1"/>
    <property type="molecule type" value="Genomic_DNA"/>
</dbReference>
<evidence type="ECO:0000256" key="2">
    <source>
        <dbReference type="SAM" id="MobiDB-lite"/>
    </source>
</evidence>
<proteinExistence type="predicted"/>
<dbReference type="Gene3D" id="2.130.10.30">
    <property type="entry name" value="Regulator of chromosome condensation 1/beta-lactamase-inhibitor protein II"/>
    <property type="match status" value="1"/>
</dbReference>
<evidence type="ECO:0000313" key="4">
    <source>
        <dbReference type="Proteomes" id="UP001046870"/>
    </source>
</evidence>